<accession>A0A1D1YPQ3</accession>
<name>A0A1D1YPQ3_9ARAE</name>
<organism evidence="3">
    <name type="scientific">Anthurium amnicola</name>
    <dbReference type="NCBI Taxonomy" id="1678845"/>
    <lineage>
        <taxon>Eukaryota</taxon>
        <taxon>Viridiplantae</taxon>
        <taxon>Streptophyta</taxon>
        <taxon>Embryophyta</taxon>
        <taxon>Tracheophyta</taxon>
        <taxon>Spermatophyta</taxon>
        <taxon>Magnoliopsida</taxon>
        <taxon>Liliopsida</taxon>
        <taxon>Araceae</taxon>
        <taxon>Pothoideae</taxon>
        <taxon>Potheae</taxon>
        <taxon>Anthurium</taxon>
    </lineage>
</organism>
<evidence type="ECO:0000313" key="2">
    <source>
        <dbReference type="EMBL" id="JAT51924.1"/>
    </source>
</evidence>
<feature type="region of interest" description="Disordered" evidence="1">
    <location>
        <begin position="97"/>
        <end position="136"/>
    </location>
</feature>
<proteinExistence type="predicted"/>
<evidence type="ECO:0000256" key="1">
    <source>
        <dbReference type="SAM" id="MobiDB-lite"/>
    </source>
</evidence>
<evidence type="ECO:0000313" key="3">
    <source>
        <dbReference type="EMBL" id="JAT56610.1"/>
    </source>
</evidence>
<sequence>RLINTISCTQEQTTWMDEVSQKITTISSCSEDQQQQKSSTLKPKASIWPVTKSTKYSTSSDLNKAGCLDESEVTMDAPKMTHGKNSLQPFMKSNKCTTDCNSSTQQKELAHISSTSHKPILNRMPMRPPRKPPKVE</sequence>
<protein>
    <submittedName>
        <fullName evidence="3">Transcription factor HIVEP3</fullName>
    </submittedName>
</protein>
<gene>
    <name evidence="3" type="primary">Hivep3_1</name>
    <name evidence="2" type="synonym">Hivep3_0</name>
    <name evidence="3" type="ORF">g.128399</name>
    <name evidence="2" type="ORF">g.128401</name>
</gene>
<dbReference type="EMBL" id="GDJX01016012">
    <property type="protein sequence ID" value="JAT51924.1"/>
    <property type="molecule type" value="Transcribed_RNA"/>
</dbReference>
<feature type="non-terminal residue" evidence="3">
    <location>
        <position position="1"/>
    </location>
</feature>
<reference evidence="3" key="1">
    <citation type="submission" date="2015-07" db="EMBL/GenBank/DDBJ databases">
        <title>Transcriptome Assembly of Anthurium amnicola.</title>
        <authorList>
            <person name="Suzuki J."/>
        </authorList>
    </citation>
    <scope>NUCLEOTIDE SEQUENCE</scope>
</reference>
<feature type="compositionally biased region" description="Polar residues" evidence="1">
    <location>
        <begin position="97"/>
        <end position="117"/>
    </location>
</feature>
<dbReference type="AlphaFoldDB" id="A0A1D1YPQ3"/>
<dbReference type="EMBL" id="GDJX01011326">
    <property type="protein sequence ID" value="JAT56610.1"/>
    <property type="molecule type" value="Transcribed_RNA"/>
</dbReference>